<feature type="domain" description="Apple" evidence="3">
    <location>
        <begin position="110"/>
        <end position="193"/>
    </location>
</feature>
<evidence type="ECO:0000256" key="2">
    <source>
        <dbReference type="ARBA" id="ARBA00023157"/>
    </source>
</evidence>
<dbReference type="Gene3D" id="3.50.4.10">
    <property type="entry name" value="Hepatocyte Growth Factor"/>
    <property type="match status" value="3"/>
</dbReference>
<dbReference type="PANTHER" id="PTHR33946">
    <property type="match status" value="1"/>
</dbReference>
<reference evidence="4 5" key="1">
    <citation type="journal article" date="2020" name="Nature">
        <title>Six reference-quality genomes reveal evolution of bat adaptations.</title>
        <authorList>
            <person name="Jebb D."/>
            <person name="Huang Z."/>
            <person name="Pippel M."/>
            <person name="Hughes G.M."/>
            <person name="Lavrichenko K."/>
            <person name="Devanna P."/>
            <person name="Winkler S."/>
            <person name="Jermiin L.S."/>
            <person name="Skirmuntt E.C."/>
            <person name="Katzourakis A."/>
            <person name="Burkitt-Gray L."/>
            <person name="Ray D.A."/>
            <person name="Sullivan K.A.M."/>
            <person name="Roscito J.G."/>
            <person name="Kirilenko B.M."/>
            <person name="Davalos L.M."/>
            <person name="Corthals A.P."/>
            <person name="Power M.L."/>
            <person name="Jones G."/>
            <person name="Ransome R.D."/>
            <person name="Dechmann D.K.N."/>
            <person name="Locatelli A.G."/>
            <person name="Puechmaille S.J."/>
            <person name="Fedrigo O."/>
            <person name="Jarvis E.D."/>
            <person name="Hiller M."/>
            <person name="Vernes S.C."/>
            <person name="Myers E.W."/>
            <person name="Teeling E.C."/>
        </authorList>
    </citation>
    <scope>NUCLEOTIDE SEQUENCE [LARGE SCALE GENOMIC DNA]</scope>
    <source>
        <strain evidence="4">MRouAeg1</strain>
        <tissue evidence="4">Muscle</tissue>
    </source>
</reference>
<dbReference type="AlphaFoldDB" id="A0A7J8DWN6"/>
<evidence type="ECO:0000259" key="3">
    <source>
        <dbReference type="PROSITE" id="PS50948"/>
    </source>
</evidence>
<dbReference type="PROSITE" id="PS50948">
    <property type="entry name" value="PAN"/>
    <property type="match status" value="3"/>
</dbReference>
<feature type="domain" description="Apple" evidence="3">
    <location>
        <begin position="201"/>
        <end position="284"/>
    </location>
</feature>
<dbReference type="InterPro" id="IPR000177">
    <property type="entry name" value="Apple"/>
</dbReference>
<dbReference type="Pfam" id="PF00024">
    <property type="entry name" value="PAN_1"/>
    <property type="match status" value="3"/>
</dbReference>
<keyword evidence="5" id="KW-1185">Reference proteome</keyword>
<gene>
    <name evidence="4" type="ORF">HJG63_004719</name>
</gene>
<dbReference type="Proteomes" id="UP000593571">
    <property type="component" value="Unassembled WGS sequence"/>
</dbReference>
<keyword evidence="2" id="KW-1015">Disulfide bond</keyword>
<dbReference type="CDD" id="cd01100">
    <property type="entry name" value="APPLE_Factor_XI_like"/>
    <property type="match status" value="2"/>
</dbReference>
<dbReference type="GO" id="GO:0005576">
    <property type="term" value="C:extracellular region"/>
    <property type="evidence" value="ECO:0007669"/>
    <property type="project" value="InterPro"/>
</dbReference>
<evidence type="ECO:0000313" key="4">
    <source>
        <dbReference type="EMBL" id="KAF6427501.1"/>
    </source>
</evidence>
<sequence length="290" mass="32710">MISLYQKVHFLLSASVSGECVTKLFKNICFQGGDIVTVFTPNTKHCRVVCTHHPRCLFFTFMNVLLSEDPTKWLICIMKDSETETLPRVNMTGTISGYSFKQCPHQISACNKKIYVDLDMKGVNYSGSITKGARECQERCTNDMHCHSFTYAARHFTIVGHQNLCLLETSKSRLSSTHIKTNEALSGFSLQNCSHSVPVFCHPSFYHDTDFLEEELDIVYVKGHEMCQKICTNSICCQIFIYSPSQESCNRKKSKCYLKLSSNGSPTNILHARGGISGYTLRLCKMDNGV</sequence>
<keyword evidence="1" id="KW-0677">Repeat</keyword>
<proteinExistence type="predicted"/>
<dbReference type="SMART" id="SM00223">
    <property type="entry name" value="APPLE"/>
    <property type="match status" value="3"/>
</dbReference>
<protein>
    <submittedName>
        <fullName evidence="4">Coagulation factor XI</fullName>
    </submittedName>
</protein>
<evidence type="ECO:0000256" key="1">
    <source>
        <dbReference type="ARBA" id="ARBA00022737"/>
    </source>
</evidence>
<dbReference type="EMBL" id="JACASE010000011">
    <property type="protein sequence ID" value="KAF6427501.1"/>
    <property type="molecule type" value="Genomic_DNA"/>
</dbReference>
<dbReference type="PRINTS" id="PR00005">
    <property type="entry name" value="APPLEDOMAIN"/>
</dbReference>
<comment type="caution">
    <text evidence="4">The sequence shown here is derived from an EMBL/GenBank/DDBJ whole genome shotgun (WGS) entry which is preliminary data.</text>
</comment>
<dbReference type="PANTHER" id="PTHR33946:SF4">
    <property type="entry name" value="COAGULATION FACTOR XI"/>
    <property type="match status" value="1"/>
</dbReference>
<dbReference type="InterPro" id="IPR003609">
    <property type="entry name" value="Pan_app"/>
</dbReference>
<organism evidence="4 5">
    <name type="scientific">Rousettus aegyptiacus</name>
    <name type="common">Egyptian fruit bat</name>
    <name type="synonym">Pteropus aegyptiacus</name>
    <dbReference type="NCBI Taxonomy" id="9407"/>
    <lineage>
        <taxon>Eukaryota</taxon>
        <taxon>Metazoa</taxon>
        <taxon>Chordata</taxon>
        <taxon>Craniata</taxon>
        <taxon>Vertebrata</taxon>
        <taxon>Euteleostomi</taxon>
        <taxon>Mammalia</taxon>
        <taxon>Eutheria</taxon>
        <taxon>Laurasiatheria</taxon>
        <taxon>Chiroptera</taxon>
        <taxon>Yinpterochiroptera</taxon>
        <taxon>Pteropodoidea</taxon>
        <taxon>Pteropodidae</taxon>
        <taxon>Rousettinae</taxon>
        <taxon>Rousettus</taxon>
    </lineage>
</organism>
<name>A0A7J8DWN6_ROUAE</name>
<dbReference type="GO" id="GO:0006508">
    <property type="term" value="P:proteolysis"/>
    <property type="evidence" value="ECO:0007669"/>
    <property type="project" value="InterPro"/>
</dbReference>
<evidence type="ECO:0000313" key="5">
    <source>
        <dbReference type="Proteomes" id="UP000593571"/>
    </source>
</evidence>
<accession>A0A7J8DWN6</accession>
<feature type="domain" description="Apple" evidence="3">
    <location>
        <begin position="20"/>
        <end position="103"/>
    </location>
</feature>
<dbReference type="PROSITE" id="PS00495">
    <property type="entry name" value="APPLE"/>
    <property type="match status" value="1"/>
</dbReference>